<dbReference type="SMART" id="SM00448">
    <property type="entry name" value="REC"/>
    <property type="match status" value="1"/>
</dbReference>
<dbReference type="SUPFAM" id="SSF52172">
    <property type="entry name" value="CheY-like"/>
    <property type="match status" value="1"/>
</dbReference>
<dbReference type="EMBL" id="CP000390">
    <property type="protein sequence ID" value="ABG62021.1"/>
    <property type="molecule type" value="Genomic_DNA"/>
</dbReference>
<gene>
    <name evidence="3" type="ordered locus">Meso_0621</name>
</gene>
<dbReference type="Pfam" id="PF00072">
    <property type="entry name" value="Response_reg"/>
    <property type="match status" value="1"/>
</dbReference>
<sequence length="120" mass="12900">MNELLGLKVLVVEDEGAVALLIEEMLEDLGCKIAASTACFAQACRIAATADIDLAVLDINLDGQPAFPIAEILRERQIPFLFSTGYGKSGLPHEFTGQPVIGKPFSMAELQKAIASILRR</sequence>
<dbReference type="AlphaFoldDB" id="Q11KQ4"/>
<dbReference type="PROSITE" id="PS50110">
    <property type="entry name" value="RESPONSE_REGULATORY"/>
    <property type="match status" value="1"/>
</dbReference>
<accession>Q11KQ4</accession>
<dbReference type="STRING" id="266779.Meso_0621"/>
<feature type="domain" description="Response regulatory" evidence="2">
    <location>
        <begin position="8"/>
        <end position="118"/>
    </location>
</feature>
<dbReference type="HOGENOM" id="CLU_000445_69_11_5"/>
<dbReference type="OrthoDB" id="582170at2"/>
<name>Q11KQ4_CHESB</name>
<keyword evidence="1" id="KW-0597">Phosphoprotein</keyword>
<evidence type="ECO:0000259" key="2">
    <source>
        <dbReference type="PROSITE" id="PS50110"/>
    </source>
</evidence>
<proteinExistence type="predicted"/>
<evidence type="ECO:0000313" key="3">
    <source>
        <dbReference type="EMBL" id="ABG62021.1"/>
    </source>
</evidence>
<organism evidence="3">
    <name type="scientific">Chelativorans sp. (strain BNC1)</name>
    <dbReference type="NCBI Taxonomy" id="266779"/>
    <lineage>
        <taxon>Bacteria</taxon>
        <taxon>Pseudomonadati</taxon>
        <taxon>Pseudomonadota</taxon>
        <taxon>Alphaproteobacteria</taxon>
        <taxon>Hyphomicrobiales</taxon>
        <taxon>Phyllobacteriaceae</taxon>
        <taxon>Chelativorans</taxon>
    </lineage>
</organism>
<feature type="modified residue" description="4-aspartylphosphate" evidence="1">
    <location>
        <position position="58"/>
    </location>
</feature>
<dbReference type="eggNOG" id="COG0784">
    <property type="taxonomic scope" value="Bacteria"/>
</dbReference>
<evidence type="ECO:0000256" key="1">
    <source>
        <dbReference type="PROSITE-ProRule" id="PRU00169"/>
    </source>
</evidence>
<dbReference type="GO" id="GO:0000160">
    <property type="term" value="P:phosphorelay signal transduction system"/>
    <property type="evidence" value="ECO:0007669"/>
    <property type="project" value="InterPro"/>
</dbReference>
<dbReference type="InterPro" id="IPR001789">
    <property type="entry name" value="Sig_transdc_resp-reg_receiver"/>
</dbReference>
<dbReference type="KEGG" id="mes:Meso_0621"/>
<dbReference type="InterPro" id="IPR011006">
    <property type="entry name" value="CheY-like_superfamily"/>
</dbReference>
<reference evidence="3" key="1">
    <citation type="submission" date="2006-06" db="EMBL/GenBank/DDBJ databases">
        <title>Complete sequence of chromosome of Chelativorans sp. BNC1.</title>
        <authorList>
            <consortium name="US DOE Joint Genome Institute"/>
            <person name="Copeland A."/>
            <person name="Lucas S."/>
            <person name="Lapidus A."/>
            <person name="Barry K."/>
            <person name="Detter J.C."/>
            <person name="Glavina del Rio T."/>
            <person name="Hammon N."/>
            <person name="Israni S."/>
            <person name="Dalin E."/>
            <person name="Tice H."/>
            <person name="Pitluck S."/>
            <person name="Chertkov O."/>
            <person name="Brettin T."/>
            <person name="Bruce D."/>
            <person name="Han C."/>
            <person name="Tapia R."/>
            <person name="Gilna P."/>
            <person name="Schmutz J."/>
            <person name="Larimer F."/>
            <person name="Land M."/>
            <person name="Hauser L."/>
            <person name="Kyrpides N."/>
            <person name="Mikhailova N."/>
            <person name="Richardson P."/>
        </authorList>
    </citation>
    <scope>NUCLEOTIDE SEQUENCE</scope>
    <source>
        <strain evidence="3">BNC1</strain>
    </source>
</reference>
<dbReference type="Gene3D" id="3.40.50.2300">
    <property type="match status" value="1"/>
</dbReference>
<protein>
    <submittedName>
        <fullName evidence="3">Response regulator receiver protein</fullName>
    </submittedName>
</protein>